<gene>
    <name evidence="1" type="ORF">KDI_15920</name>
</gene>
<dbReference type="RefSeq" id="WP_149401031.1">
    <property type="nucleotide sequence ID" value="NZ_BIXY01000017.1"/>
</dbReference>
<proteinExistence type="predicted"/>
<evidence type="ECO:0008006" key="3">
    <source>
        <dbReference type="Google" id="ProtNLM"/>
    </source>
</evidence>
<dbReference type="EMBL" id="BIXY01000017">
    <property type="protein sequence ID" value="GCF08028.1"/>
    <property type="molecule type" value="Genomic_DNA"/>
</dbReference>
<sequence>MKQSVSTINVAEYQAHWLHNGDLSWRQSNCYVDLWIEVLHRLSLNPIASFAFTLAADFEGDQWTFFKVPLHDLFLLYGIDVQELNIWQSLLEHVSVQLSRNRLVLVEVDAFYLPDVHDTSYQQAHEKTTIGIHTLDIEERTLGYFHNSGYYTLQGADFDGIFQERALPPYVEFARFDYLNQKSDAELAAIALDLTKKYVARRPRQNPFIEYTQQFQEFFAAPPELEGFHKYAFATLRQYGSCYEYAAVFLKWLAEHDVPRWLVPAEHFEAISGTTQILMLKAARMAKTKKPFDYRALLASLQDHWDQAMDALLEG</sequence>
<reference evidence="1 2" key="1">
    <citation type="submission" date="2019-01" db="EMBL/GenBank/DDBJ databases">
        <title>Draft genome sequence of Dictyobacter sp. Uno17.</title>
        <authorList>
            <person name="Wang C.M."/>
            <person name="Zheng Y."/>
            <person name="Sakai Y."/>
            <person name="Abe K."/>
            <person name="Yokota A."/>
            <person name="Yabe S."/>
        </authorList>
    </citation>
    <scope>NUCLEOTIDE SEQUENCE [LARGE SCALE GENOMIC DNA]</scope>
    <source>
        <strain evidence="1 2">Uno17</strain>
    </source>
</reference>
<evidence type="ECO:0000313" key="1">
    <source>
        <dbReference type="EMBL" id="GCF08028.1"/>
    </source>
</evidence>
<dbReference type="Pfam" id="PF08893">
    <property type="entry name" value="DUF1839"/>
    <property type="match status" value="1"/>
</dbReference>
<dbReference type="InterPro" id="IPR014989">
    <property type="entry name" value="DUF1839"/>
</dbReference>
<dbReference type="AlphaFoldDB" id="A0A5A5T9G4"/>
<dbReference type="OrthoDB" id="4371620at2"/>
<accession>A0A5A5T9G4</accession>
<name>A0A5A5T9G4_9CHLR</name>
<comment type="caution">
    <text evidence="1">The sequence shown here is derived from an EMBL/GenBank/DDBJ whole genome shotgun (WGS) entry which is preliminary data.</text>
</comment>
<protein>
    <recommendedName>
        <fullName evidence="3">DUF1839 domain-containing protein</fullName>
    </recommendedName>
</protein>
<dbReference type="Proteomes" id="UP000322530">
    <property type="component" value="Unassembled WGS sequence"/>
</dbReference>
<evidence type="ECO:0000313" key="2">
    <source>
        <dbReference type="Proteomes" id="UP000322530"/>
    </source>
</evidence>
<keyword evidence="2" id="KW-1185">Reference proteome</keyword>
<organism evidence="1 2">
    <name type="scientific">Dictyobacter arantiisoli</name>
    <dbReference type="NCBI Taxonomy" id="2014874"/>
    <lineage>
        <taxon>Bacteria</taxon>
        <taxon>Bacillati</taxon>
        <taxon>Chloroflexota</taxon>
        <taxon>Ktedonobacteria</taxon>
        <taxon>Ktedonobacterales</taxon>
        <taxon>Dictyobacteraceae</taxon>
        <taxon>Dictyobacter</taxon>
    </lineage>
</organism>